<dbReference type="AlphaFoldDB" id="A0A9W6SS21"/>
<dbReference type="PANTHER" id="PTHR43072">
    <property type="entry name" value="N-ACETYLTRANSFERASE"/>
    <property type="match status" value="1"/>
</dbReference>
<accession>A0A9W6SS21</accession>
<evidence type="ECO:0000313" key="3">
    <source>
        <dbReference type="Proteomes" id="UP001165079"/>
    </source>
</evidence>
<keyword evidence="3" id="KW-1185">Reference proteome</keyword>
<dbReference type="GO" id="GO:0016747">
    <property type="term" value="F:acyltransferase activity, transferring groups other than amino-acyl groups"/>
    <property type="evidence" value="ECO:0007669"/>
    <property type="project" value="InterPro"/>
</dbReference>
<name>A0A9W6SS21_9ACTN</name>
<evidence type="ECO:0000259" key="1">
    <source>
        <dbReference type="PROSITE" id="PS51186"/>
    </source>
</evidence>
<dbReference type="EMBL" id="BSTX01000008">
    <property type="protein sequence ID" value="GLZ81854.1"/>
    <property type="molecule type" value="Genomic_DNA"/>
</dbReference>
<dbReference type="InterPro" id="IPR016181">
    <property type="entry name" value="Acyl_CoA_acyltransferase"/>
</dbReference>
<organism evidence="2 3">
    <name type="scientific">Actinorhabdospora filicis</name>
    <dbReference type="NCBI Taxonomy" id="1785913"/>
    <lineage>
        <taxon>Bacteria</taxon>
        <taxon>Bacillati</taxon>
        <taxon>Actinomycetota</taxon>
        <taxon>Actinomycetes</taxon>
        <taxon>Micromonosporales</taxon>
        <taxon>Micromonosporaceae</taxon>
        <taxon>Actinorhabdospora</taxon>
    </lineage>
</organism>
<dbReference type="PROSITE" id="PS51186">
    <property type="entry name" value="GNAT"/>
    <property type="match status" value="1"/>
</dbReference>
<feature type="domain" description="N-acetyltransferase" evidence="1">
    <location>
        <begin position="202"/>
        <end position="331"/>
    </location>
</feature>
<dbReference type="CDD" id="cd04301">
    <property type="entry name" value="NAT_SF"/>
    <property type="match status" value="1"/>
</dbReference>
<evidence type="ECO:0000313" key="2">
    <source>
        <dbReference type="EMBL" id="GLZ81854.1"/>
    </source>
</evidence>
<proteinExistence type="predicted"/>
<gene>
    <name evidence="2" type="ORF">Afil01_66610</name>
</gene>
<dbReference type="InterPro" id="IPR056935">
    <property type="entry name" value="Rv0428c-like_C"/>
</dbReference>
<comment type="caution">
    <text evidence="2">The sequence shown here is derived from an EMBL/GenBank/DDBJ whole genome shotgun (WGS) entry which is preliminary data.</text>
</comment>
<dbReference type="SUPFAM" id="SSF55729">
    <property type="entry name" value="Acyl-CoA N-acyltransferases (Nat)"/>
    <property type="match status" value="1"/>
</dbReference>
<dbReference type="Proteomes" id="UP001165079">
    <property type="component" value="Unassembled WGS sequence"/>
</dbReference>
<dbReference type="InterPro" id="IPR000182">
    <property type="entry name" value="GNAT_dom"/>
</dbReference>
<dbReference type="Gene3D" id="3.40.630.30">
    <property type="match status" value="1"/>
</dbReference>
<dbReference type="PANTHER" id="PTHR43072:SF60">
    <property type="entry name" value="L-2,4-DIAMINOBUTYRIC ACID ACETYLTRANSFERASE"/>
    <property type="match status" value="1"/>
</dbReference>
<sequence>MWVFVRREPGALIMPPLTPSHLGGRVVIRVNAGLIEGRERFTDVLGELVEISDRSLVVRRDDGSRETISAEVVVAAKPVPPRPVKYSEIAALERVGADHWPAPDTEWLGGWLLRAASGWTRRGNSALPLGDPGMPLKDAVARVGDWYGARGLPPAFAVPLPLSRGVGELLRETGWEEQVRVEVRTRALADWVSAARPDLPPVRIDSAPSMDALSLVSARRGELPQVALTILGGPPKTGFAILRLDDAVAAIGRGVVSEGWLGLSLIDVAVDARRRGLGTYIMGALMEWGRELGAERAYLQVEDTNAAALAMYDRLGFTVHHTYVNWGVSAA</sequence>
<protein>
    <submittedName>
        <fullName evidence="2">N-acetyltransferase</fullName>
    </submittedName>
</protein>
<dbReference type="Pfam" id="PF24553">
    <property type="entry name" value="Rv0428c_C"/>
    <property type="match status" value="1"/>
</dbReference>
<reference evidence="2" key="1">
    <citation type="submission" date="2023-03" db="EMBL/GenBank/DDBJ databases">
        <title>Actinorhabdospora filicis NBRC 111898.</title>
        <authorList>
            <person name="Ichikawa N."/>
            <person name="Sato H."/>
            <person name="Tonouchi N."/>
        </authorList>
    </citation>
    <scope>NUCLEOTIDE SEQUENCE</scope>
    <source>
        <strain evidence="2">NBRC 111898</strain>
    </source>
</reference>